<comment type="caution">
    <text evidence="10">The sequence shown here is derived from an EMBL/GenBank/DDBJ whole genome shotgun (WGS) entry which is preliminary data.</text>
</comment>
<feature type="compositionally biased region" description="Polar residues" evidence="9">
    <location>
        <begin position="141"/>
        <end position="159"/>
    </location>
</feature>
<keyword evidence="8" id="KW-0539">Nucleus</keyword>
<evidence type="ECO:0000256" key="2">
    <source>
        <dbReference type="ARBA" id="ARBA00004123"/>
    </source>
</evidence>
<proteinExistence type="inferred from homology"/>
<dbReference type="OrthoDB" id="10071234at2759"/>
<sequence>MSTNTFQGRDNERNSSRVLKPPGGGSSDLFGTGSSQTAAESANQSKSKQTSSNIFGDPYDPVRDVRRSDVKAATEHEQKKQDLGQFETPAYVKAEKPQEDTQSKLFGDHSNQSRRTGKGQGEEFPVYDRSVYAAQMFHQKTNAQRASSYNPITGETYTGSEEVDEQPAHGKRKGGQNLGAYNPITGEEYREIQVQEAASNGDGPQKVRNSSKVLAPPGGKSSGIF</sequence>
<evidence type="ECO:0000256" key="4">
    <source>
        <dbReference type="ARBA" id="ARBA00005344"/>
    </source>
</evidence>
<comment type="function">
    <text evidence="1">Binds to all microtubule populations.</text>
</comment>
<evidence type="ECO:0000313" key="11">
    <source>
        <dbReference type="Proteomes" id="UP000242188"/>
    </source>
</evidence>
<evidence type="ECO:0000256" key="8">
    <source>
        <dbReference type="ARBA" id="ARBA00023242"/>
    </source>
</evidence>
<dbReference type="GO" id="GO:0005634">
    <property type="term" value="C:nucleus"/>
    <property type="evidence" value="ECO:0007669"/>
    <property type="project" value="UniProtKB-SubCell"/>
</dbReference>
<dbReference type="PANTHER" id="PTHR34930:SF2">
    <property type="entry name" value="MICROTUBULE-ASSOCIATED PROTEIN JUPITER"/>
    <property type="match status" value="1"/>
</dbReference>
<name>A0A210QAN4_MIZYE</name>
<keyword evidence="11" id="KW-1185">Reference proteome</keyword>
<feature type="compositionally biased region" description="Basic and acidic residues" evidence="9">
    <location>
        <begin position="60"/>
        <end position="82"/>
    </location>
</feature>
<dbReference type="Proteomes" id="UP000242188">
    <property type="component" value="Unassembled WGS sequence"/>
</dbReference>
<keyword evidence="7" id="KW-0597">Phosphoprotein</keyword>
<keyword evidence="6" id="KW-0963">Cytoplasm</keyword>
<feature type="compositionally biased region" description="Polar residues" evidence="9">
    <location>
        <begin position="32"/>
        <end position="54"/>
    </location>
</feature>
<comment type="similarity">
    <text evidence="4">Belongs to the MAP Jupiter family.</text>
</comment>
<reference evidence="10 11" key="1">
    <citation type="journal article" date="2017" name="Nat. Ecol. Evol.">
        <title>Scallop genome provides insights into evolution of bilaterian karyotype and development.</title>
        <authorList>
            <person name="Wang S."/>
            <person name="Zhang J."/>
            <person name="Jiao W."/>
            <person name="Li J."/>
            <person name="Xun X."/>
            <person name="Sun Y."/>
            <person name="Guo X."/>
            <person name="Huan P."/>
            <person name="Dong B."/>
            <person name="Zhang L."/>
            <person name="Hu X."/>
            <person name="Sun X."/>
            <person name="Wang J."/>
            <person name="Zhao C."/>
            <person name="Wang Y."/>
            <person name="Wang D."/>
            <person name="Huang X."/>
            <person name="Wang R."/>
            <person name="Lv J."/>
            <person name="Li Y."/>
            <person name="Zhang Z."/>
            <person name="Liu B."/>
            <person name="Lu W."/>
            <person name="Hui Y."/>
            <person name="Liang J."/>
            <person name="Zhou Z."/>
            <person name="Hou R."/>
            <person name="Li X."/>
            <person name="Liu Y."/>
            <person name="Li H."/>
            <person name="Ning X."/>
            <person name="Lin Y."/>
            <person name="Zhao L."/>
            <person name="Xing Q."/>
            <person name="Dou J."/>
            <person name="Li Y."/>
            <person name="Mao J."/>
            <person name="Guo H."/>
            <person name="Dou H."/>
            <person name="Li T."/>
            <person name="Mu C."/>
            <person name="Jiang W."/>
            <person name="Fu Q."/>
            <person name="Fu X."/>
            <person name="Miao Y."/>
            <person name="Liu J."/>
            <person name="Yu Q."/>
            <person name="Li R."/>
            <person name="Liao H."/>
            <person name="Li X."/>
            <person name="Kong Y."/>
            <person name="Jiang Z."/>
            <person name="Chourrout D."/>
            <person name="Li R."/>
            <person name="Bao Z."/>
        </authorList>
    </citation>
    <scope>NUCLEOTIDE SEQUENCE [LARGE SCALE GENOMIC DNA]</scope>
    <source>
        <strain evidence="10 11">PY_sf001</strain>
    </source>
</reference>
<feature type="compositionally biased region" description="Basic and acidic residues" evidence="9">
    <location>
        <begin position="93"/>
        <end position="102"/>
    </location>
</feature>
<gene>
    <name evidence="10" type="ORF">KP79_PYT13044</name>
</gene>
<protein>
    <recommendedName>
        <fullName evidence="5">Microtubule-associated protein Jupiter</fullName>
    </recommendedName>
</protein>
<feature type="region of interest" description="Disordered" evidence="9">
    <location>
        <begin position="141"/>
        <end position="225"/>
    </location>
</feature>
<comment type="subcellular location">
    <subcellularLocation>
        <location evidence="3">Cytoplasm</location>
    </subcellularLocation>
    <subcellularLocation>
        <location evidence="2">Nucleus</location>
    </subcellularLocation>
</comment>
<dbReference type="PANTHER" id="PTHR34930">
    <property type="entry name" value="GEO05313P1"/>
    <property type="match status" value="1"/>
</dbReference>
<evidence type="ECO:0000256" key="1">
    <source>
        <dbReference type="ARBA" id="ARBA00003805"/>
    </source>
</evidence>
<evidence type="ECO:0000256" key="6">
    <source>
        <dbReference type="ARBA" id="ARBA00022490"/>
    </source>
</evidence>
<organism evidence="10 11">
    <name type="scientific">Mizuhopecten yessoensis</name>
    <name type="common">Japanese scallop</name>
    <name type="synonym">Patinopecten yessoensis</name>
    <dbReference type="NCBI Taxonomy" id="6573"/>
    <lineage>
        <taxon>Eukaryota</taxon>
        <taxon>Metazoa</taxon>
        <taxon>Spiralia</taxon>
        <taxon>Lophotrochozoa</taxon>
        <taxon>Mollusca</taxon>
        <taxon>Bivalvia</taxon>
        <taxon>Autobranchia</taxon>
        <taxon>Pteriomorphia</taxon>
        <taxon>Pectinida</taxon>
        <taxon>Pectinoidea</taxon>
        <taxon>Pectinidae</taxon>
        <taxon>Mizuhopecten</taxon>
    </lineage>
</organism>
<dbReference type="InterPro" id="IPR033335">
    <property type="entry name" value="JUPITER"/>
</dbReference>
<evidence type="ECO:0000313" key="10">
    <source>
        <dbReference type="EMBL" id="OWF45789.1"/>
    </source>
</evidence>
<evidence type="ECO:0000256" key="7">
    <source>
        <dbReference type="ARBA" id="ARBA00022553"/>
    </source>
</evidence>
<feature type="region of interest" description="Disordered" evidence="9">
    <location>
        <begin position="1"/>
        <end position="124"/>
    </location>
</feature>
<dbReference type="GO" id="GO:0005737">
    <property type="term" value="C:cytoplasm"/>
    <property type="evidence" value="ECO:0007669"/>
    <property type="project" value="UniProtKB-SubCell"/>
</dbReference>
<evidence type="ECO:0000256" key="3">
    <source>
        <dbReference type="ARBA" id="ARBA00004496"/>
    </source>
</evidence>
<dbReference type="AlphaFoldDB" id="A0A210QAN4"/>
<evidence type="ECO:0000256" key="9">
    <source>
        <dbReference type="SAM" id="MobiDB-lite"/>
    </source>
</evidence>
<accession>A0A210QAN4</accession>
<dbReference type="EMBL" id="NEDP02004404">
    <property type="protein sequence ID" value="OWF45789.1"/>
    <property type="molecule type" value="Genomic_DNA"/>
</dbReference>
<evidence type="ECO:0000256" key="5">
    <source>
        <dbReference type="ARBA" id="ARBA00021471"/>
    </source>
</evidence>